<feature type="active site" description="Proton donor; for dehydratase activity" evidence="6">
    <location>
        <position position="590"/>
    </location>
</feature>
<dbReference type="Gene3D" id="3.10.129.110">
    <property type="entry name" value="Polyketide synthase dehydratase"/>
    <property type="match status" value="1"/>
</dbReference>
<feature type="compositionally biased region" description="Polar residues" evidence="7">
    <location>
        <begin position="1996"/>
        <end position="2015"/>
    </location>
</feature>
<dbReference type="Pfam" id="PF08659">
    <property type="entry name" value="KR"/>
    <property type="match status" value="1"/>
</dbReference>
<dbReference type="PANTHER" id="PTHR43775">
    <property type="entry name" value="FATTY ACID SYNTHASE"/>
    <property type="match status" value="1"/>
</dbReference>
<name>A0A8H4W1E9_9HELO</name>
<dbReference type="Pfam" id="PF14765">
    <property type="entry name" value="PS-DH"/>
    <property type="match status" value="1"/>
</dbReference>
<evidence type="ECO:0000256" key="4">
    <source>
        <dbReference type="ARBA" id="ARBA00022679"/>
    </source>
</evidence>
<organism evidence="10 11">
    <name type="scientific">Cudoniella acicularis</name>
    <dbReference type="NCBI Taxonomy" id="354080"/>
    <lineage>
        <taxon>Eukaryota</taxon>
        <taxon>Fungi</taxon>
        <taxon>Dikarya</taxon>
        <taxon>Ascomycota</taxon>
        <taxon>Pezizomycotina</taxon>
        <taxon>Leotiomycetes</taxon>
        <taxon>Helotiales</taxon>
        <taxon>Tricladiaceae</taxon>
        <taxon>Cudoniella</taxon>
    </lineage>
</organism>
<evidence type="ECO:0000256" key="7">
    <source>
        <dbReference type="SAM" id="MobiDB-lite"/>
    </source>
</evidence>
<comment type="caution">
    <text evidence="10">The sequence shown here is derived from an EMBL/GenBank/DDBJ whole genome shotgun (WGS) entry which is preliminary data.</text>
</comment>
<reference evidence="10 11" key="1">
    <citation type="submission" date="2020-03" db="EMBL/GenBank/DDBJ databases">
        <title>Draft Genome Sequence of Cudoniella acicularis.</title>
        <authorList>
            <person name="Buettner E."/>
            <person name="Kellner H."/>
        </authorList>
    </citation>
    <scope>NUCLEOTIDE SEQUENCE [LARGE SCALE GENOMIC DNA]</scope>
    <source>
        <strain evidence="10 11">DSM 108380</strain>
    </source>
</reference>
<dbReference type="InterPro" id="IPR006162">
    <property type="entry name" value="Ppantetheine_attach_site"/>
</dbReference>
<dbReference type="InterPro" id="IPR049552">
    <property type="entry name" value="PKS_DH_N"/>
</dbReference>
<dbReference type="InterPro" id="IPR013217">
    <property type="entry name" value="Methyltransf_12"/>
</dbReference>
<evidence type="ECO:0000259" key="8">
    <source>
        <dbReference type="PROSITE" id="PS50075"/>
    </source>
</evidence>
<dbReference type="SMART" id="SM00822">
    <property type="entry name" value="PKS_KR"/>
    <property type="match status" value="1"/>
</dbReference>
<dbReference type="InterPro" id="IPR029063">
    <property type="entry name" value="SAM-dependent_MTases_sf"/>
</dbReference>
<evidence type="ECO:0000256" key="6">
    <source>
        <dbReference type="PROSITE-ProRule" id="PRU01363"/>
    </source>
</evidence>
<dbReference type="InterPro" id="IPR042104">
    <property type="entry name" value="PKS_dehydratase_sf"/>
</dbReference>
<dbReference type="InterPro" id="IPR016036">
    <property type="entry name" value="Malonyl_transacylase_ACP-bd"/>
</dbReference>
<dbReference type="Proteomes" id="UP000566819">
    <property type="component" value="Unassembled WGS sequence"/>
</dbReference>
<dbReference type="InterPro" id="IPR036291">
    <property type="entry name" value="NAD(P)-bd_dom_sf"/>
</dbReference>
<dbReference type="InterPro" id="IPR001227">
    <property type="entry name" value="Ac_transferase_dom_sf"/>
</dbReference>
<evidence type="ECO:0000313" key="10">
    <source>
        <dbReference type="EMBL" id="KAF4630056.1"/>
    </source>
</evidence>
<keyword evidence="5" id="KW-0511">Multifunctional enzyme</keyword>
<dbReference type="SMART" id="SM00827">
    <property type="entry name" value="PKS_AT"/>
    <property type="match status" value="1"/>
</dbReference>
<dbReference type="Pfam" id="PF08242">
    <property type="entry name" value="Methyltransf_12"/>
    <property type="match status" value="1"/>
</dbReference>
<dbReference type="SUPFAM" id="SSF55048">
    <property type="entry name" value="Probable ACP-binding domain of malonyl-CoA ACP transacylase"/>
    <property type="match status" value="1"/>
</dbReference>
<dbReference type="PANTHER" id="PTHR43775:SF20">
    <property type="entry name" value="HYBRID PKS-NRPS SYNTHETASE APDA"/>
    <property type="match status" value="1"/>
</dbReference>
<dbReference type="InterPro" id="IPR049551">
    <property type="entry name" value="PKS_DH_C"/>
</dbReference>
<dbReference type="SUPFAM" id="SSF52151">
    <property type="entry name" value="FabD/lysophospholipase-like"/>
    <property type="match status" value="1"/>
</dbReference>
<dbReference type="InterPro" id="IPR014043">
    <property type="entry name" value="Acyl_transferase_dom"/>
</dbReference>
<dbReference type="SUPFAM" id="SSF47336">
    <property type="entry name" value="ACP-like"/>
    <property type="match status" value="1"/>
</dbReference>
<feature type="compositionally biased region" description="Low complexity" evidence="7">
    <location>
        <begin position="1927"/>
        <end position="1946"/>
    </location>
</feature>
<keyword evidence="2" id="KW-0597">Phosphoprotein</keyword>
<protein>
    <recommendedName>
        <fullName evidence="12">Carrier domain-containing protein</fullName>
    </recommendedName>
</protein>
<dbReference type="EMBL" id="JAAMPI010000594">
    <property type="protein sequence ID" value="KAF4630056.1"/>
    <property type="molecule type" value="Genomic_DNA"/>
</dbReference>
<evidence type="ECO:0008006" key="12">
    <source>
        <dbReference type="Google" id="ProtNLM"/>
    </source>
</evidence>
<dbReference type="Gene3D" id="3.40.50.150">
    <property type="entry name" value="Vaccinia Virus protein VP39"/>
    <property type="match status" value="1"/>
</dbReference>
<dbReference type="InterPro" id="IPR020807">
    <property type="entry name" value="PKS_DH"/>
</dbReference>
<sequence length="2015" mass="221408">MGRELLLESSHVQEIIARLDQRLATLPPSHRPSWTLKSQLLVEASESRLSEAAISQPLCTAIQIVLVDLIYASGVKFKAVVGHSSGEIAAAYAAGYISADYAIIIAYYRGFYAHLGCAEIKGAMLAAGTSLDDAIDLCAFPELEGRIRVAACNSSKSVTLSGDADAIEQARIILEDENKFARILKVDTAYHSHHMLPCSEPYTKALTACDIKILSPPNPSCAWYSSVDKSEMTNSRLDLKHTYWNDNMLSPVLFSDALKAAVASNGPFNLAIEVGPHPALQSPTQETFRDVTGQKLPYTGVLKRGKDATETFSDALGFLWENFGQQAVEIPHFNKVLLNGVANPVLLKGLPTYPWDHDRIFWFESRRTRAYRTRSNPVHELLGTVCADSNEEVLRWRNLLRPSEIPWLSGHKLQGQMIFPAAAYVVTVMEGAMTLAKNRSVKLLNVQNVVIGRPMAFEEAGSGVEIVFALTNIKTQSTLETTVSADFTYHAGLGKNPDSLTLMASGTVQIVLGDPVSSLLPPRSYQHPNLVDVDESLFYESLEQLGYGYSGPFRALFGMKRKLDVGTGLLSNPHSENSGTELIIHPGLLDATFQSLFLALCWPGDGSLEELHVPTRIKSIRINPALSRNLGREGALSFTCVLNKRSATGVTGDICMYESNSENTILQIQGVDVVPFAPSTAEHDRPLFSRMDWGLATVDGDAAAADDQTAAEEYQFASIAERTAFWYMNSTLAEVSDAEWAQSEWHYAHLLHYFTDTISKIQSGEPQLGKSEWLEDTWEDISELGNRYPDSFELELVRAVGENLPAAIRGEKSILEIMMHKNMLGRLYTEGTGVREQSIFLGRMAKQIAHRYPQTNILEIGAGTGGATKSALKDLGQAFASYTFTDISPGFFEKAQQLFQDYSNWMIFKTLDIEKDVETQGFVPGSYDVIIASLVLHATKNIEATLRNVRRLLKPGGFLLMCELDSPPPLRMGLVFSGLPGWWLGVDDGRTLSPCINSVQWHKALRKTGFSGVDSITPEVGFMVRPGFVIASQAVDDRIMAIRQPLASSSSVATIPELIVIGGVELQTSKLADRITEILASSCVLISRIDMLEQVQKGTVSPGSVVLIITELDEPTFKNMTTQKLEGIKWLFGQSKTVLWITRGCRAAVPHSNMAVGFGRSLAEELSHVRLQFLDIDPAEKLDANFIAESLLRGHLLDLWEHDRAEGNILWSKEPELSQLDGKVYIPRLVADKPRNDIYNSGRRLITKEVDLGNSVVQLYHPGTSYGVRELLESQFFDDTENAAMVSIKVTQSLPLPIKISASSCLYLVLGINLETKKFALAFSGINASTVHVSVKWVFDCNTPTCRQVDILRLVRNELIAQYITSAQYSGTTAVIHEPDPEITALLLEVARERDVKVMYTTHFREKTNLAGPWVFIHPMSSDSDIKQLLSEDISVFIDLSRSTGDGSLKSIIETVLPWCKIMSLSSVFGSSARFSEECFDERVSQIFNNLSNRLIDTDGTGYGHPSIQNISMGDVLKSSDLDQLAVIDWTEASTLSVSLEPADSGNLFVAGKMYILFGLTSNLGQSLVTWMVQRGARHVALTSRDPDIDDAWIQSLERLGASIKVFSMQDYPSKISNIYVDANNLSDITDKKALQKVCQEIRNTSPPIGGIANGAMVLQDTLVRDLDTGALLKVLKPKVDGSSYLDEIFREDKLDFCVFFSSLAGIYGNRGQANYSAANAFMAALAAQRRSRGQAASILHLGVVMGAGYGIRRAEPEEGLDRQWFENPKFQHCTSQQGNGNAMSKKIDTTAAISLKSRLLAAFTEKDAFEILKESFIAKLRAFLQLQEMSKEKQDSILSVGADQLGIDSLIAVEVRTWLLKEYQVDIQVLKILGGATIGEILNMALENLPRELIPNVRFLNAGISQETDLIEAPRSSERATSDSVTSSPGGRGMSSTSSTSTVSSEEPHFVKTEEMGPTLPFSQDVPPAMIIPTNVLPLTASPEGGNAEKLEAISSANPSSDYQKIRTVSESPI</sequence>
<dbReference type="InterPro" id="IPR009081">
    <property type="entry name" value="PP-bd_ACP"/>
</dbReference>
<feature type="domain" description="Carrier" evidence="8">
    <location>
        <begin position="1811"/>
        <end position="1890"/>
    </location>
</feature>
<dbReference type="GO" id="GO:0008168">
    <property type="term" value="F:methyltransferase activity"/>
    <property type="evidence" value="ECO:0007669"/>
    <property type="project" value="UniProtKB-KW"/>
</dbReference>
<accession>A0A8H4W1E9</accession>
<dbReference type="CDD" id="cd02440">
    <property type="entry name" value="AdoMet_MTases"/>
    <property type="match status" value="1"/>
</dbReference>
<evidence type="ECO:0000256" key="5">
    <source>
        <dbReference type="ARBA" id="ARBA00023268"/>
    </source>
</evidence>
<keyword evidence="1" id="KW-0596">Phosphopantetheine</keyword>
<proteinExistence type="predicted"/>
<feature type="region of interest" description="C-terminal hotdog fold" evidence="6">
    <location>
        <begin position="530"/>
        <end position="682"/>
    </location>
</feature>
<dbReference type="InterPro" id="IPR057326">
    <property type="entry name" value="KR_dom"/>
</dbReference>
<dbReference type="PROSITE" id="PS50075">
    <property type="entry name" value="CARRIER"/>
    <property type="match status" value="1"/>
</dbReference>
<feature type="region of interest" description="N-terminal hotdog fold" evidence="6">
    <location>
        <begin position="379"/>
        <end position="515"/>
    </location>
</feature>
<dbReference type="GO" id="GO:0044550">
    <property type="term" value="P:secondary metabolite biosynthetic process"/>
    <property type="evidence" value="ECO:0007669"/>
    <property type="project" value="TreeGrafter"/>
</dbReference>
<evidence type="ECO:0000313" key="11">
    <source>
        <dbReference type="Proteomes" id="UP000566819"/>
    </source>
</evidence>
<dbReference type="Pfam" id="PF21089">
    <property type="entry name" value="PKS_DH_N"/>
    <property type="match status" value="1"/>
</dbReference>
<feature type="domain" description="PKS/mFAS DH" evidence="9">
    <location>
        <begin position="379"/>
        <end position="682"/>
    </location>
</feature>
<evidence type="ECO:0000256" key="2">
    <source>
        <dbReference type="ARBA" id="ARBA00022553"/>
    </source>
</evidence>
<keyword evidence="11" id="KW-1185">Reference proteome</keyword>
<dbReference type="Pfam" id="PF00698">
    <property type="entry name" value="Acyl_transf_1"/>
    <property type="match status" value="1"/>
</dbReference>
<dbReference type="GO" id="GO:0032259">
    <property type="term" value="P:methylation"/>
    <property type="evidence" value="ECO:0007669"/>
    <property type="project" value="UniProtKB-KW"/>
</dbReference>
<keyword evidence="4" id="KW-0808">Transferase</keyword>
<dbReference type="GO" id="GO:0006633">
    <property type="term" value="P:fatty acid biosynthetic process"/>
    <property type="evidence" value="ECO:0007669"/>
    <property type="project" value="TreeGrafter"/>
</dbReference>
<evidence type="ECO:0000256" key="1">
    <source>
        <dbReference type="ARBA" id="ARBA00022450"/>
    </source>
</evidence>
<dbReference type="InterPro" id="IPR036736">
    <property type="entry name" value="ACP-like_sf"/>
</dbReference>
<dbReference type="PROSITE" id="PS00012">
    <property type="entry name" value="PHOSPHOPANTETHEINE"/>
    <property type="match status" value="1"/>
</dbReference>
<keyword evidence="3" id="KW-0489">Methyltransferase</keyword>
<evidence type="ECO:0000259" key="9">
    <source>
        <dbReference type="PROSITE" id="PS52019"/>
    </source>
</evidence>
<gene>
    <name evidence="10" type="ORF">G7Y89_g8079</name>
</gene>
<dbReference type="Gene3D" id="3.40.50.720">
    <property type="entry name" value="NAD(P)-binding Rossmann-like Domain"/>
    <property type="match status" value="2"/>
</dbReference>
<dbReference type="GO" id="GO:0004312">
    <property type="term" value="F:fatty acid synthase activity"/>
    <property type="evidence" value="ECO:0007669"/>
    <property type="project" value="TreeGrafter"/>
</dbReference>
<feature type="region of interest" description="Disordered" evidence="7">
    <location>
        <begin position="1994"/>
        <end position="2015"/>
    </location>
</feature>
<feature type="active site" description="Proton acceptor; for dehydratase activity" evidence="6">
    <location>
        <position position="411"/>
    </location>
</feature>
<dbReference type="SMART" id="SM00826">
    <property type="entry name" value="PKS_DH"/>
    <property type="match status" value="1"/>
</dbReference>
<dbReference type="Gene3D" id="3.40.366.10">
    <property type="entry name" value="Malonyl-Coenzyme A Acyl Carrier Protein, domain 2"/>
    <property type="match status" value="1"/>
</dbReference>
<evidence type="ECO:0000256" key="3">
    <source>
        <dbReference type="ARBA" id="ARBA00022603"/>
    </source>
</evidence>
<dbReference type="InterPro" id="IPR049900">
    <property type="entry name" value="PKS_mFAS_DH"/>
</dbReference>
<dbReference type="PROSITE" id="PS52019">
    <property type="entry name" value="PKS_MFAS_DH"/>
    <property type="match status" value="1"/>
</dbReference>
<dbReference type="OrthoDB" id="329835at2759"/>
<dbReference type="InterPro" id="IPR016035">
    <property type="entry name" value="Acyl_Trfase/lysoPLipase"/>
</dbReference>
<dbReference type="InterPro" id="IPR050091">
    <property type="entry name" value="PKS_NRPS_Biosynth_Enz"/>
</dbReference>
<dbReference type="InterPro" id="IPR013968">
    <property type="entry name" value="PKS_KR"/>
</dbReference>
<feature type="region of interest" description="Disordered" evidence="7">
    <location>
        <begin position="1911"/>
        <end position="1952"/>
    </location>
</feature>
<dbReference type="SUPFAM" id="SSF51735">
    <property type="entry name" value="NAD(P)-binding Rossmann-fold domains"/>
    <property type="match status" value="1"/>
</dbReference>
<dbReference type="SUPFAM" id="SSF53335">
    <property type="entry name" value="S-adenosyl-L-methionine-dependent methyltransferases"/>
    <property type="match status" value="1"/>
</dbReference>